<gene>
    <name evidence="1" type="ORF">PHMEG_00024185</name>
</gene>
<accession>A0A225VFT3</accession>
<dbReference type="EMBL" id="NBNE01005209">
    <property type="protein sequence ID" value="OWZ03994.1"/>
    <property type="molecule type" value="Genomic_DNA"/>
</dbReference>
<dbReference type="AlphaFoldDB" id="A0A225VFT3"/>
<protein>
    <recommendedName>
        <fullName evidence="3">Bzip transcription factor</fullName>
    </recommendedName>
</protein>
<comment type="caution">
    <text evidence="1">The sequence shown here is derived from an EMBL/GenBank/DDBJ whole genome shotgun (WGS) entry which is preliminary data.</text>
</comment>
<sequence length="277" mass="32301">MYTGESVAERQQRIITSILHSAPDLLDDVSRSITREREQRRITQLKYRTKNRQIPLSLEHDIQQLRQQIQRHEVQRRNLVSVSPTIVTPWIVVSEYFRLFRNGFKGSQASPSNFTSNQTPYEETQMNFLREFFSPRISVNSGFGLDALIQEWLAVPLMCQDMTVHLLRLEYDEGNTILAFIQTCATITAEMLRCEFPYFVDRQQDHKTFRLMTKLVGQQLVIRTTVRFEWDSVTRRVLGLHYSSDLVTPFLKLLGNLQDTARVLENSLLSKATNELS</sequence>
<evidence type="ECO:0008006" key="3">
    <source>
        <dbReference type="Google" id="ProtNLM"/>
    </source>
</evidence>
<name>A0A225VFT3_9STRA</name>
<evidence type="ECO:0000313" key="1">
    <source>
        <dbReference type="EMBL" id="OWZ03994.1"/>
    </source>
</evidence>
<evidence type="ECO:0000313" key="2">
    <source>
        <dbReference type="Proteomes" id="UP000198211"/>
    </source>
</evidence>
<dbReference type="Proteomes" id="UP000198211">
    <property type="component" value="Unassembled WGS sequence"/>
</dbReference>
<dbReference type="OrthoDB" id="121427at2759"/>
<reference evidence="2" key="1">
    <citation type="submission" date="2017-03" db="EMBL/GenBank/DDBJ databases">
        <title>Phytopthora megakarya and P. palmivora, two closely related causual agents of cacao black pod achieved similar genome size and gene model numbers by different mechanisms.</title>
        <authorList>
            <person name="Ali S."/>
            <person name="Shao J."/>
            <person name="Larry D.J."/>
            <person name="Kronmiller B."/>
            <person name="Shen D."/>
            <person name="Strem M.D."/>
            <person name="Melnick R.L."/>
            <person name="Guiltinan M.J."/>
            <person name="Tyler B.M."/>
            <person name="Meinhardt L.W."/>
            <person name="Bailey B.A."/>
        </authorList>
    </citation>
    <scope>NUCLEOTIDE SEQUENCE [LARGE SCALE GENOMIC DNA]</scope>
    <source>
        <strain evidence="2">zdho120</strain>
    </source>
</reference>
<organism evidence="1 2">
    <name type="scientific">Phytophthora megakarya</name>
    <dbReference type="NCBI Taxonomy" id="4795"/>
    <lineage>
        <taxon>Eukaryota</taxon>
        <taxon>Sar</taxon>
        <taxon>Stramenopiles</taxon>
        <taxon>Oomycota</taxon>
        <taxon>Peronosporomycetes</taxon>
        <taxon>Peronosporales</taxon>
        <taxon>Peronosporaceae</taxon>
        <taxon>Phytophthora</taxon>
    </lineage>
</organism>
<keyword evidence="2" id="KW-1185">Reference proteome</keyword>
<proteinExistence type="predicted"/>